<dbReference type="RefSeq" id="YP_009616167.1">
    <property type="nucleotide sequence ID" value="NC_042048.1"/>
</dbReference>
<sequence>MIEVVTEELGLKYSQFKLNDSIKIENVAGSILGGLGVELKSCWDIKVTTEPVKDKNYFWCGKKR</sequence>
<proteinExistence type="predicted"/>
<evidence type="ECO:0000313" key="1">
    <source>
        <dbReference type="EMBL" id="AID16965.1"/>
    </source>
</evidence>
<dbReference type="EMBL" id="KJ586794">
    <property type="protein sequence ID" value="AID16965.1"/>
    <property type="molecule type" value="Genomic_DNA"/>
</dbReference>
<accession>A0A068C9S3</accession>
<dbReference type="KEGG" id="vg:40092663"/>
<keyword evidence="2" id="KW-1185">Reference proteome</keyword>
<reference evidence="1 2" key="1">
    <citation type="submission" date="2014-03" db="EMBL/GenBank/DDBJ databases">
        <title>Genome sequencing of lytic Listeria phages.</title>
        <authorList>
            <person name="Woolston J."/>
            <person name="Rajanna C."/>
            <person name="Abuladze T."/>
            <person name="Li M."/>
            <person name="Anderson B."/>
            <person name="Sulakvelidze A."/>
        </authorList>
    </citation>
    <scope>NUCLEOTIDE SEQUENCE [LARGE SCALE GENOMIC DNA]</scope>
</reference>
<evidence type="ECO:0000313" key="2">
    <source>
        <dbReference type="Proteomes" id="UP000027386"/>
    </source>
</evidence>
<dbReference type="Proteomes" id="UP000027386">
    <property type="component" value="Segment"/>
</dbReference>
<organism evidence="1 2">
    <name type="scientific">Listeria phage LMTA-34</name>
    <dbReference type="NCBI Taxonomy" id="1486397"/>
    <lineage>
        <taxon>Viruses</taxon>
        <taxon>Duplodnaviria</taxon>
        <taxon>Heunggongvirae</taxon>
        <taxon>Uroviricota</taxon>
        <taxon>Caudoviricetes</taxon>
        <taxon>Herelleviridae</taxon>
        <taxon>Jasinskavirinae</taxon>
        <taxon>Pecentumvirus</taxon>
        <taxon>Pecentumvirus LMTA34</taxon>
    </lineage>
</organism>
<dbReference type="GeneID" id="40092663"/>
<name>A0A068C9S3_9CAUD</name>
<protein>
    <submittedName>
        <fullName evidence="1">Uncharacterized protein</fullName>
    </submittedName>
</protein>